<name>A0AAE0C657_9CHLO</name>
<keyword evidence="3" id="KW-1185">Reference proteome</keyword>
<feature type="compositionally biased region" description="Basic and acidic residues" evidence="1">
    <location>
        <begin position="803"/>
        <end position="818"/>
    </location>
</feature>
<feature type="region of interest" description="Disordered" evidence="1">
    <location>
        <begin position="772"/>
        <end position="826"/>
    </location>
</feature>
<evidence type="ECO:0000313" key="2">
    <source>
        <dbReference type="EMBL" id="KAK3249136.1"/>
    </source>
</evidence>
<protein>
    <submittedName>
        <fullName evidence="2">Uncharacterized protein</fullName>
    </submittedName>
</protein>
<dbReference type="EMBL" id="LGRX02027573">
    <property type="protein sequence ID" value="KAK3249136.1"/>
    <property type="molecule type" value="Genomic_DNA"/>
</dbReference>
<comment type="caution">
    <text evidence="2">The sequence shown here is derived from an EMBL/GenBank/DDBJ whole genome shotgun (WGS) entry which is preliminary data.</text>
</comment>
<dbReference type="AlphaFoldDB" id="A0AAE0C657"/>
<evidence type="ECO:0000256" key="1">
    <source>
        <dbReference type="SAM" id="MobiDB-lite"/>
    </source>
</evidence>
<accession>A0AAE0C657</accession>
<gene>
    <name evidence="2" type="ORF">CYMTET_41399</name>
</gene>
<evidence type="ECO:0000313" key="3">
    <source>
        <dbReference type="Proteomes" id="UP001190700"/>
    </source>
</evidence>
<feature type="compositionally biased region" description="Acidic residues" evidence="1">
    <location>
        <begin position="781"/>
        <end position="802"/>
    </location>
</feature>
<dbReference type="Proteomes" id="UP001190700">
    <property type="component" value="Unassembled WGS sequence"/>
</dbReference>
<proteinExistence type="predicted"/>
<sequence length="857" mass="98023">MSIELNIDTVGRRAAEQSFDCNRSKLSSHLESQKFAYVVDVLKFSIELDVMVPAEVVYHSISPVIYKLRKVLYKKELLNEAAKVYHTVVAKYSIEGEGEFETGNGLSELIVKCVFQNTSESVTIDDMTRANRLIDGLRNRVESKWCNGFMRNSCDSVVTPYTFAHVENASKHENGFSVYTRDFDMKDGPHTRVHTRLWFTVLVMPAFVATLDVLIPRMNESTSDVYDEEPLYGRQHSSKLTSEVYIWIAAKVARMLTCLVREDAFYPDLKAANVALWSDIHENMQLTFIDLDSLDHLEGTDSLATYPHPDIDPDNYGRFTCEPRYVWWSFMCLLIDVDKGQSLCDFYWENVAQRRLAVPIEAFREKEESRMQCLLETVLGLELKTVLWTTYGELCTVKNSQSRLWRAVSPYDNFVFDTDRRDATIQIMDDFVQQVVRLFPAHHVAIEPDSKLLKYRKEGILVEIYNEPPTDGTIKPIQTEKLDELNVLYCFGKERSLGEDKIPQNWWYPDDDDDVVVKEHIFIRNTDDYKYSMPADRPAFQLYMSTEHKYLSFENCRFQGVKGGLHVIKRYTQQEIALSDASKMDVRGEGDDDQWFRRIAVLSATNKDHGDYASANSTRLGNVESSKEFYNTDLGTGRLVAPNYVYRLMYISKHVSTDPNYKYPFEKFDMTAPEEVVAEQKLARSLFLVFKPAPGADKQRLVFIIRLSLTSYKSLCTSHGFTSKWVWHAYKNAAVLFVSNSLIDVEGVPIGSSSVVSDSWSLITRSKLLESEPDGEAKESELDDEPEESELDDEPEESDLDGEPERGEVSVTDVERTSLLRGDSSEESVLDDEAVFARGDLEIELSGLLSELTLIDT</sequence>
<organism evidence="2 3">
    <name type="scientific">Cymbomonas tetramitiformis</name>
    <dbReference type="NCBI Taxonomy" id="36881"/>
    <lineage>
        <taxon>Eukaryota</taxon>
        <taxon>Viridiplantae</taxon>
        <taxon>Chlorophyta</taxon>
        <taxon>Pyramimonadophyceae</taxon>
        <taxon>Pyramimonadales</taxon>
        <taxon>Pyramimonadaceae</taxon>
        <taxon>Cymbomonas</taxon>
    </lineage>
</organism>
<reference evidence="2 3" key="1">
    <citation type="journal article" date="2015" name="Genome Biol. Evol.">
        <title>Comparative Genomics of a Bacterivorous Green Alga Reveals Evolutionary Causalities and Consequences of Phago-Mixotrophic Mode of Nutrition.</title>
        <authorList>
            <person name="Burns J.A."/>
            <person name="Paasch A."/>
            <person name="Narechania A."/>
            <person name="Kim E."/>
        </authorList>
    </citation>
    <scope>NUCLEOTIDE SEQUENCE [LARGE SCALE GENOMIC DNA]</scope>
    <source>
        <strain evidence="2 3">PLY_AMNH</strain>
    </source>
</reference>